<organism evidence="7 8">
    <name type="scientific">Arcobacter roscoffensis</name>
    <dbReference type="NCBI Taxonomy" id="2961520"/>
    <lineage>
        <taxon>Bacteria</taxon>
        <taxon>Pseudomonadati</taxon>
        <taxon>Campylobacterota</taxon>
        <taxon>Epsilonproteobacteria</taxon>
        <taxon>Campylobacterales</taxon>
        <taxon>Arcobacteraceae</taxon>
        <taxon>Arcobacter</taxon>
    </lineage>
</organism>
<dbReference type="InterPro" id="IPR023404">
    <property type="entry name" value="rSAM_horseshoe"/>
</dbReference>
<evidence type="ECO:0000256" key="5">
    <source>
        <dbReference type="ARBA" id="ARBA00023014"/>
    </source>
</evidence>
<dbReference type="Proteomes" id="UP001060012">
    <property type="component" value="Chromosome"/>
</dbReference>
<evidence type="ECO:0000259" key="6">
    <source>
        <dbReference type="PROSITE" id="PS51918"/>
    </source>
</evidence>
<dbReference type="PROSITE" id="PS51918">
    <property type="entry name" value="RADICAL_SAM"/>
    <property type="match status" value="1"/>
</dbReference>
<keyword evidence="8" id="KW-1185">Reference proteome</keyword>
<comment type="cofactor">
    <cofactor evidence="1">
        <name>[4Fe-4S] cluster</name>
        <dbReference type="ChEBI" id="CHEBI:49883"/>
    </cofactor>
</comment>
<dbReference type="SUPFAM" id="SSF102114">
    <property type="entry name" value="Radical SAM enzymes"/>
    <property type="match status" value="1"/>
</dbReference>
<dbReference type="InterPro" id="IPR051198">
    <property type="entry name" value="BchE-like"/>
</dbReference>
<evidence type="ECO:0000256" key="3">
    <source>
        <dbReference type="ARBA" id="ARBA00022723"/>
    </source>
</evidence>
<dbReference type="SFLD" id="SFLDS00029">
    <property type="entry name" value="Radical_SAM"/>
    <property type="match status" value="1"/>
</dbReference>
<dbReference type="Pfam" id="PF04055">
    <property type="entry name" value="Radical_SAM"/>
    <property type="match status" value="1"/>
</dbReference>
<reference evidence="7" key="1">
    <citation type="submission" date="2022-07" db="EMBL/GenBank/DDBJ databases">
        <title>Arcobacter roscoffensis sp. nov., a marine bacterium isolated from coastal seawater collected from Roscoff, France.</title>
        <authorList>
            <person name="Pascual J."/>
            <person name="Lepeaux C."/>
            <person name="Methner A."/>
            <person name="Overmann J."/>
        </authorList>
    </citation>
    <scope>NUCLEOTIDE SEQUENCE</scope>
    <source>
        <strain evidence="7">ARW1-2F2</strain>
    </source>
</reference>
<keyword evidence="3" id="KW-0479">Metal-binding</keyword>
<dbReference type="InterPro" id="IPR006638">
    <property type="entry name" value="Elp3/MiaA/NifB-like_rSAM"/>
</dbReference>
<evidence type="ECO:0000313" key="8">
    <source>
        <dbReference type="Proteomes" id="UP001060012"/>
    </source>
</evidence>
<dbReference type="PANTHER" id="PTHR43409">
    <property type="entry name" value="ANAEROBIC MAGNESIUM-PROTOPORPHYRIN IX MONOMETHYL ESTER CYCLASE-RELATED"/>
    <property type="match status" value="1"/>
</dbReference>
<dbReference type="InterPro" id="IPR058240">
    <property type="entry name" value="rSAM_sf"/>
</dbReference>
<dbReference type="RefSeq" id="WP_254575894.1">
    <property type="nucleotide sequence ID" value="NZ_CP100595.1"/>
</dbReference>
<dbReference type="InterPro" id="IPR007197">
    <property type="entry name" value="rSAM"/>
</dbReference>
<proteinExistence type="predicted"/>
<evidence type="ECO:0000256" key="4">
    <source>
        <dbReference type="ARBA" id="ARBA00023004"/>
    </source>
</evidence>
<sequence length="460" mass="53693">MSSNYIFVSAGMLKKKKKHQEKHVYLNYAILGLATNLKKFKNNVIVYQGDLFNPEDLIKLLVERYKEKDNNILISIPSFFAVSWGLEFINLLRINLKCKIIIGGRWVLSDKTWALKTFVNADTIINGQVEGILTKVLESDKEIQKSKYIDAPVVLKSELFDRFDYTLLYDYEKILPSIEVSRGCGMGCGFCADKNVAATNLKSPFKIIDEIIDISKLYNDRKLHFYFEASIFNPKDKWINEFYELYINHNLKNKWRCETRADINLKEENIKLLALSGLKVIDLGLESASILQLKRMKKTNNPQRYLEKAQKFIRLCSKYDIWVKINILLYPGETEETLNETIKFLESNQNYFKGLSVYPTIIYGSDKYAVNFLREIEQYGASSLNGTIESNGITKLNLSEQINFDKSKQLSINIAKKFMSFNDYFELKSFSYFPRNYTYDNFIEHIYKIEERHLPFSLDT</sequence>
<evidence type="ECO:0000256" key="2">
    <source>
        <dbReference type="ARBA" id="ARBA00022691"/>
    </source>
</evidence>
<evidence type="ECO:0000313" key="7">
    <source>
        <dbReference type="EMBL" id="UTJ05713.1"/>
    </source>
</evidence>
<dbReference type="EMBL" id="CP100595">
    <property type="protein sequence ID" value="UTJ05713.1"/>
    <property type="molecule type" value="Genomic_DNA"/>
</dbReference>
<evidence type="ECO:0000256" key="1">
    <source>
        <dbReference type="ARBA" id="ARBA00001966"/>
    </source>
</evidence>
<gene>
    <name evidence="7" type="ORF">NJU99_10620</name>
</gene>
<protein>
    <submittedName>
        <fullName evidence="7">Radical SAM protein</fullName>
    </submittedName>
</protein>
<name>A0ABY5E3L7_9BACT</name>
<dbReference type="SFLD" id="SFLDG01082">
    <property type="entry name" value="B12-binding_domain_containing"/>
    <property type="match status" value="1"/>
</dbReference>
<feature type="domain" description="Radical SAM core" evidence="6">
    <location>
        <begin position="170"/>
        <end position="405"/>
    </location>
</feature>
<accession>A0ABY5E3L7</accession>
<keyword evidence="5" id="KW-0411">Iron-sulfur</keyword>
<keyword evidence="4" id="KW-0408">Iron</keyword>
<dbReference type="Gene3D" id="3.80.30.20">
    <property type="entry name" value="tm_1862 like domain"/>
    <property type="match status" value="1"/>
</dbReference>
<dbReference type="SMART" id="SM00729">
    <property type="entry name" value="Elp3"/>
    <property type="match status" value="1"/>
</dbReference>
<keyword evidence="2" id="KW-0949">S-adenosyl-L-methionine</keyword>